<organism evidence="3 4">
    <name type="scientific">Actinomycetospora atypica</name>
    <dbReference type="NCBI Taxonomy" id="1290095"/>
    <lineage>
        <taxon>Bacteria</taxon>
        <taxon>Bacillati</taxon>
        <taxon>Actinomycetota</taxon>
        <taxon>Actinomycetes</taxon>
        <taxon>Pseudonocardiales</taxon>
        <taxon>Pseudonocardiaceae</taxon>
        <taxon>Actinomycetospora</taxon>
    </lineage>
</organism>
<sequence length="607" mass="59479">ELIGTIVFLRPAWPTSAAPPPAAPAPGPAGLGPWQPAPSSPPGPFPPARPLPAGAPSGPWPVPPAARPPRAARRLPRLTGAQLLAVTGGAVTLLGVVLLLVLAASRGWFDPAARVGLGGVVGLALVGIGVVLQRRRSSATAAADPGPVSLAATGITALYLSVAAAASLYDLLPDVPAVVLALLVAAGGLALADLWRHRGLALGVVVGVDLLVPLVVDAAGPLLVVLLVVVIAAALPVAARRGWPTLTAIAVAAAALVAVVVADTRMQSGATTAGLFAVAATIAVLLLVSVAAALVTAAAPCGDTRRATIASGVVLIAPLLPVLVLAPSLPRPAGAVLDVVAVLVLLGAALVFERGTGRVPVTPALTTTAVAAAAVLGLQAVPLALTGIAQGGVMLALATVLAVLARHTGRLVLLVVAGAFAVAGGILALGRDLPLGVVVAGDVRSTGTLVAMAVVGVLLTAAAGTLLAALLRSGRVVGRERAAAVIGGLGLVGLYGAAGTVVTLALAVSPTRAGFLVGHVLVTISWTALALVLLVRGVEAGLPRLLGGVLVVAAVAKLILFDLVALDGLARVVVFLGAGLVLLAAGTRYARLVASAGEEPGRLTGHE</sequence>
<feature type="transmembrane region" description="Helical" evidence="2">
    <location>
        <begin position="111"/>
        <end position="132"/>
    </location>
</feature>
<feature type="transmembrane region" description="Helical" evidence="2">
    <location>
        <begin position="449"/>
        <end position="471"/>
    </location>
</feature>
<feature type="transmembrane region" description="Helical" evidence="2">
    <location>
        <begin position="359"/>
        <end position="378"/>
    </location>
</feature>
<feature type="transmembrane region" description="Helical" evidence="2">
    <location>
        <begin position="483"/>
        <end position="507"/>
    </location>
</feature>
<name>A0ABV9YPI5_9PSEU</name>
<evidence type="ECO:0000313" key="4">
    <source>
        <dbReference type="Proteomes" id="UP001595947"/>
    </source>
</evidence>
<dbReference type="EMBL" id="JBHSIV010000018">
    <property type="protein sequence ID" value="MFC5063904.1"/>
    <property type="molecule type" value="Genomic_DNA"/>
</dbReference>
<feature type="compositionally biased region" description="Pro residues" evidence="1">
    <location>
        <begin position="35"/>
        <end position="50"/>
    </location>
</feature>
<proteinExistence type="predicted"/>
<accession>A0ABV9YPI5</accession>
<keyword evidence="2" id="KW-0472">Membrane</keyword>
<keyword evidence="4" id="KW-1185">Reference proteome</keyword>
<feature type="compositionally biased region" description="Pro residues" evidence="1">
    <location>
        <begin position="58"/>
        <end position="67"/>
    </location>
</feature>
<feature type="transmembrane region" description="Helical" evidence="2">
    <location>
        <begin position="513"/>
        <end position="533"/>
    </location>
</feature>
<protein>
    <submittedName>
        <fullName evidence="3">DUF2339 domain-containing protein</fullName>
    </submittedName>
</protein>
<feature type="transmembrane region" description="Helical" evidence="2">
    <location>
        <begin position="246"/>
        <end position="262"/>
    </location>
</feature>
<gene>
    <name evidence="3" type="ORF">ACFPBZ_16915</name>
</gene>
<feature type="transmembrane region" description="Helical" evidence="2">
    <location>
        <begin position="572"/>
        <end position="590"/>
    </location>
</feature>
<evidence type="ECO:0000256" key="1">
    <source>
        <dbReference type="SAM" id="MobiDB-lite"/>
    </source>
</evidence>
<dbReference type="Proteomes" id="UP001595947">
    <property type="component" value="Unassembled WGS sequence"/>
</dbReference>
<feature type="transmembrane region" description="Helical" evidence="2">
    <location>
        <begin position="545"/>
        <end position="566"/>
    </location>
</feature>
<feature type="compositionally biased region" description="Pro residues" evidence="1">
    <location>
        <begin position="17"/>
        <end position="27"/>
    </location>
</feature>
<dbReference type="Pfam" id="PF10101">
    <property type="entry name" value="DUF2339"/>
    <property type="match status" value="1"/>
</dbReference>
<keyword evidence="2" id="KW-0812">Transmembrane</keyword>
<dbReference type="PANTHER" id="PTHR38434">
    <property type="entry name" value="BLL2549 PROTEIN"/>
    <property type="match status" value="1"/>
</dbReference>
<feature type="transmembrane region" description="Helical" evidence="2">
    <location>
        <begin position="175"/>
        <end position="192"/>
    </location>
</feature>
<feature type="transmembrane region" description="Helical" evidence="2">
    <location>
        <begin position="384"/>
        <end position="404"/>
    </location>
</feature>
<feature type="transmembrane region" description="Helical" evidence="2">
    <location>
        <begin position="83"/>
        <end position="105"/>
    </location>
</feature>
<feature type="transmembrane region" description="Helical" evidence="2">
    <location>
        <begin position="274"/>
        <end position="295"/>
    </location>
</feature>
<feature type="transmembrane region" description="Helical" evidence="2">
    <location>
        <begin position="411"/>
        <end position="429"/>
    </location>
</feature>
<feature type="transmembrane region" description="Helical" evidence="2">
    <location>
        <begin position="307"/>
        <end position="326"/>
    </location>
</feature>
<evidence type="ECO:0000313" key="3">
    <source>
        <dbReference type="EMBL" id="MFC5063904.1"/>
    </source>
</evidence>
<feature type="non-terminal residue" evidence="3">
    <location>
        <position position="1"/>
    </location>
</feature>
<reference evidence="4" key="1">
    <citation type="journal article" date="2019" name="Int. J. Syst. Evol. Microbiol.">
        <title>The Global Catalogue of Microorganisms (GCM) 10K type strain sequencing project: providing services to taxonomists for standard genome sequencing and annotation.</title>
        <authorList>
            <consortium name="The Broad Institute Genomics Platform"/>
            <consortium name="The Broad Institute Genome Sequencing Center for Infectious Disease"/>
            <person name="Wu L."/>
            <person name="Ma J."/>
        </authorList>
    </citation>
    <scope>NUCLEOTIDE SEQUENCE [LARGE SCALE GENOMIC DNA]</scope>
    <source>
        <strain evidence="4">CGMCC 4.7093</strain>
    </source>
</reference>
<keyword evidence="2" id="KW-1133">Transmembrane helix</keyword>
<feature type="transmembrane region" description="Helical" evidence="2">
    <location>
        <begin position="148"/>
        <end position="169"/>
    </location>
</feature>
<dbReference type="InterPro" id="IPR019286">
    <property type="entry name" value="DUF2339_TM"/>
</dbReference>
<comment type="caution">
    <text evidence="3">The sequence shown here is derived from an EMBL/GenBank/DDBJ whole genome shotgun (WGS) entry which is preliminary data.</text>
</comment>
<dbReference type="PANTHER" id="PTHR38434:SF1">
    <property type="entry name" value="BLL2549 PROTEIN"/>
    <property type="match status" value="1"/>
</dbReference>
<evidence type="ECO:0000256" key="2">
    <source>
        <dbReference type="SAM" id="Phobius"/>
    </source>
</evidence>
<feature type="region of interest" description="Disordered" evidence="1">
    <location>
        <begin position="15"/>
        <end position="71"/>
    </location>
</feature>
<feature type="transmembrane region" description="Helical" evidence="2">
    <location>
        <begin position="332"/>
        <end position="352"/>
    </location>
</feature>